<dbReference type="Proteomes" id="UP000777438">
    <property type="component" value="Unassembled WGS sequence"/>
</dbReference>
<dbReference type="EMBL" id="JAGPYM010000012">
    <property type="protein sequence ID" value="KAH6888584.1"/>
    <property type="molecule type" value="Genomic_DNA"/>
</dbReference>
<proteinExistence type="predicted"/>
<evidence type="ECO:0000313" key="1">
    <source>
        <dbReference type="EMBL" id="KAH6888584.1"/>
    </source>
</evidence>
<sequence>MVKQAIGQAVRPLAGLCNASTAHPVRHFSSTPSLGLRAVFTETQNPNLNEVLTKIQEKIILPAHLPEKQRKMIFDPNMRNHIKQNPIIIELDGLEHKFTFMNRFHDLPNSKKAFREVLDLMQTKEDWDNLAILLAGYKKAGIKLYKFHYASMIRRAASRNQIHTIIECVKQSSKTGFNLSQDTHIIQLFLFVGKEKPETAVKWNDEILNLLQLSGQASELNPIALGQVLFAQAANVQNKTANQVEVTKETAQLKDSAQHLAQWWSRQLAENESVPASIVKLAPQKESKESKKRKDTLNLSGIELIQAIAMNIKGMSLAREILGDAAKDLEPVEQKLETHVREFVKETAENGLYREVWATAYEEIMGKKPQWNVPTKA</sequence>
<accession>A0A9P9ANT9</accession>
<evidence type="ECO:0000313" key="2">
    <source>
        <dbReference type="Proteomes" id="UP000777438"/>
    </source>
</evidence>
<name>A0A9P9ANT9_9HYPO</name>
<gene>
    <name evidence="1" type="ORF">B0T10DRAFT_56701</name>
</gene>
<reference evidence="1 2" key="1">
    <citation type="journal article" date="2021" name="Nat. Commun.">
        <title>Genetic determinants of endophytism in the Arabidopsis root mycobiome.</title>
        <authorList>
            <person name="Mesny F."/>
            <person name="Miyauchi S."/>
            <person name="Thiergart T."/>
            <person name="Pickel B."/>
            <person name="Atanasova L."/>
            <person name="Karlsson M."/>
            <person name="Huettel B."/>
            <person name="Barry K.W."/>
            <person name="Haridas S."/>
            <person name="Chen C."/>
            <person name="Bauer D."/>
            <person name="Andreopoulos W."/>
            <person name="Pangilinan J."/>
            <person name="LaButti K."/>
            <person name="Riley R."/>
            <person name="Lipzen A."/>
            <person name="Clum A."/>
            <person name="Drula E."/>
            <person name="Henrissat B."/>
            <person name="Kohler A."/>
            <person name="Grigoriev I.V."/>
            <person name="Martin F.M."/>
            <person name="Hacquard S."/>
        </authorList>
    </citation>
    <scope>NUCLEOTIDE SEQUENCE [LARGE SCALE GENOMIC DNA]</scope>
    <source>
        <strain evidence="1 2">MPI-CAGE-CH-0241</strain>
    </source>
</reference>
<dbReference type="AlphaFoldDB" id="A0A9P9ANT9"/>
<comment type="caution">
    <text evidence="1">The sequence shown here is derived from an EMBL/GenBank/DDBJ whole genome shotgun (WGS) entry which is preliminary data.</text>
</comment>
<organism evidence="1 2">
    <name type="scientific">Thelonectria olida</name>
    <dbReference type="NCBI Taxonomy" id="1576542"/>
    <lineage>
        <taxon>Eukaryota</taxon>
        <taxon>Fungi</taxon>
        <taxon>Dikarya</taxon>
        <taxon>Ascomycota</taxon>
        <taxon>Pezizomycotina</taxon>
        <taxon>Sordariomycetes</taxon>
        <taxon>Hypocreomycetidae</taxon>
        <taxon>Hypocreales</taxon>
        <taxon>Nectriaceae</taxon>
        <taxon>Thelonectria</taxon>
    </lineage>
</organism>
<keyword evidence="2" id="KW-1185">Reference proteome</keyword>
<dbReference type="OrthoDB" id="5405126at2759"/>
<protein>
    <submittedName>
        <fullName evidence="1">Uncharacterized protein</fullName>
    </submittedName>
</protein>